<sequence length="188" mass="20310">MFNFPSALPHWPGREEIQAYTACSLILNVSNHWERGLSVIISPAPDYQIPPHAALIPTMDAEKDTTVSSESAVQKAEDVVSSMLAKGFVLGKDTLSKAKTFDEKLKITSTATSTVSSFDKKIGLSEKITAGTSSVTEKVKETDQRFQVSKKTKSAFAAQTVSSEGSAILKNSCAYHVDVIAEHSTDKL</sequence>
<dbReference type="PANTHER" id="PTHR32343">
    <property type="entry name" value="SERINE/ARGININE-RICH SPLICING FACTOR"/>
    <property type="match status" value="1"/>
</dbReference>
<gene>
    <name evidence="1" type="ORF">J5N97_025017</name>
</gene>
<accession>A0A9D5H9H2</accession>
<reference evidence="1" key="2">
    <citation type="journal article" date="2022" name="Hortic Res">
        <title>The genome of Dioscorea zingiberensis sheds light on the biosynthesis, origin and evolution of the medicinally important diosgenin saponins.</title>
        <authorList>
            <person name="Li Y."/>
            <person name="Tan C."/>
            <person name="Li Z."/>
            <person name="Guo J."/>
            <person name="Li S."/>
            <person name="Chen X."/>
            <person name="Wang C."/>
            <person name="Dai X."/>
            <person name="Yang H."/>
            <person name="Song W."/>
            <person name="Hou L."/>
            <person name="Xu J."/>
            <person name="Tong Z."/>
            <person name="Xu A."/>
            <person name="Yuan X."/>
            <person name="Wang W."/>
            <person name="Yang Q."/>
            <person name="Chen L."/>
            <person name="Sun Z."/>
            <person name="Wang K."/>
            <person name="Pan B."/>
            <person name="Chen J."/>
            <person name="Bao Y."/>
            <person name="Liu F."/>
            <person name="Qi X."/>
            <person name="Gang D.R."/>
            <person name="Wen J."/>
            <person name="Li J."/>
        </authorList>
    </citation>
    <scope>NUCLEOTIDE SEQUENCE</scope>
    <source>
        <strain evidence="1">Dzin_1.0</strain>
    </source>
</reference>
<name>A0A9D5H9H2_9LILI</name>
<dbReference type="Proteomes" id="UP001085076">
    <property type="component" value="Miscellaneous, Linkage group lg07"/>
</dbReference>
<protein>
    <submittedName>
        <fullName evidence="1">Uncharacterized protein</fullName>
    </submittedName>
</protein>
<reference evidence="1" key="1">
    <citation type="submission" date="2021-03" db="EMBL/GenBank/DDBJ databases">
        <authorList>
            <person name="Li Z."/>
            <person name="Yang C."/>
        </authorList>
    </citation>
    <scope>NUCLEOTIDE SEQUENCE</scope>
    <source>
        <strain evidence="1">Dzin_1.0</strain>
        <tissue evidence="1">Leaf</tissue>
    </source>
</reference>
<dbReference type="PANTHER" id="PTHR32343:SF10">
    <property type="entry name" value="RNA-BINDING REGION RNP-1 DOMAIN-CONTAINING PROTEIN"/>
    <property type="match status" value="1"/>
</dbReference>
<dbReference type="AlphaFoldDB" id="A0A9D5H9H2"/>
<evidence type="ECO:0000313" key="1">
    <source>
        <dbReference type="EMBL" id="KAJ0968100.1"/>
    </source>
</evidence>
<comment type="caution">
    <text evidence="1">The sequence shown here is derived from an EMBL/GenBank/DDBJ whole genome shotgun (WGS) entry which is preliminary data.</text>
</comment>
<keyword evidence="2" id="KW-1185">Reference proteome</keyword>
<dbReference type="OrthoDB" id="7763451at2759"/>
<organism evidence="1 2">
    <name type="scientific">Dioscorea zingiberensis</name>
    <dbReference type="NCBI Taxonomy" id="325984"/>
    <lineage>
        <taxon>Eukaryota</taxon>
        <taxon>Viridiplantae</taxon>
        <taxon>Streptophyta</taxon>
        <taxon>Embryophyta</taxon>
        <taxon>Tracheophyta</taxon>
        <taxon>Spermatophyta</taxon>
        <taxon>Magnoliopsida</taxon>
        <taxon>Liliopsida</taxon>
        <taxon>Dioscoreales</taxon>
        <taxon>Dioscoreaceae</taxon>
        <taxon>Dioscorea</taxon>
    </lineage>
</organism>
<dbReference type="EMBL" id="JAGGNH010000007">
    <property type="protein sequence ID" value="KAJ0968100.1"/>
    <property type="molecule type" value="Genomic_DNA"/>
</dbReference>
<evidence type="ECO:0000313" key="2">
    <source>
        <dbReference type="Proteomes" id="UP001085076"/>
    </source>
</evidence>
<proteinExistence type="predicted"/>